<keyword evidence="1" id="KW-0472">Membrane</keyword>
<comment type="caution">
    <text evidence="2">The sequence shown here is derived from an EMBL/GenBank/DDBJ whole genome shotgun (WGS) entry which is preliminary data.</text>
</comment>
<reference evidence="2 3" key="1">
    <citation type="submission" date="2011-08" db="EMBL/GenBank/DDBJ databases">
        <title>The Genome Sequence of Clostridium hathewayi WAL-18680.</title>
        <authorList>
            <consortium name="The Broad Institute Genome Sequencing Platform"/>
            <person name="Earl A."/>
            <person name="Ward D."/>
            <person name="Feldgarden M."/>
            <person name="Gevers D."/>
            <person name="Finegold S.M."/>
            <person name="Summanen P.H."/>
            <person name="Molitoris D.R."/>
            <person name="Song M."/>
            <person name="Daigneault M."/>
            <person name="Allen-Vercoe E."/>
            <person name="Young S.K."/>
            <person name="Zeng Q."/>
            <person name="Gargeya S."/>
            <person name="Fitzgerald M."/>
            <person name="Haas B."/>
            <person name="Abouelleil A."/>
            <person name="Alvarado L."/>
            <person name="Arachchi H.M."/>
            <person name="Berlin A."/>
            <person name="Brown A."/>
            <person name="Chapman S.B."/>
            <person name="Chen Z."/>
            <person name="Dunbar C."/>
            <person name="Freedman E."/>
            <person name="Gearin G."/>
            <person name="Gellesch M."/>
            <person name="Goldberg J."/>
            <person name="Griggs A."/>
            <person name="Gujja S."/>
            <person name="Heiman D."/>
            <person name="Howarth C."/>
            <person name="Larson L."/>
            <person name="Lui A."/>
            <person name="MacDonald P.J.P."/>
            <person name="Montmayeur A."/>
            <person name="Murphy C."/>
            <person name="Neiman D."/>
            <person name="Pearson M."/>
            <person name="Priest M."/>
            <person name="Roberts A."/>
            <person name="Saif S."/>
            <person name="Shea T."/>
            <person name="Shenoy N."/>
            <person name="Sisk P."/>
            <person name="Stolte C."/>
            <person name="Sykes S."/>
            <person name="Wortman J."/>
            <person name="Nusbaum C."/>
            <person name="Birren B."/>
        </authorList>
    </citation>
    <scope>NUCLEOTIDE SEQUENCE [LARGE SCALE GENOMIC DNA]</scope>
    <source>
        <strain evidence="2 3">WAL-18680</strain>
    </source>
</reference>
<evidence type="ECO:0000256" key="1">
    <source>
        <dbReference type="SAM" id="Phobius"/>
    </source>
</evidence>
<name>G5IES3_9FIRM</name>
<feature type="transmembrane region" description="Helical" evidence="1">
    <location>
        <begin position="27"/>
        <end position="48"/>
    </location>
</feature>
<dbReference type="RefSeq" id="WP_006779980.1">
    <property type="nucleotide sequence ID" value="NZ_CP040506.1"/>
</dbReference>
<dbReference type="PATRIC" id="fig|742737.3.peg.2024"/>
<keyword evidence="1" id="KW-0812">Transmembrane</keyword>
<dbReference type="Proteomes" id="UP000005384">
    <property type="component" value="Unassembled WGS sequence"/>
</dbReference>
<dbReference type="HOGENOM" id="CLU_2259920_0_0_9"/>
<organism evidence="2 3">
    <name type="scientific">Hungatella hathewayi WAL-18680</name>
    <dbReference type="NCBI Taxonomy" id="742737"/>
    <lineage>
        <taxon>Bacteria</taxon>
        <taxon>Bacillati</taxon>
        <taxon>Bacillota</taxon>
        <taxon>Clostridia</taxon>
        <taxon>Lachnospirales</taxon>
        <taxon>Lachnospiraceae</taxon>
        <taxon>Hungatella</taxon>
    </lineage>
</organism>
<accession>G5IES3</accession>
<evidence type="ECO:0000313" key="2">
    <source>
        <dbReference type="EMBL" id="EHI60016.1"/>
    </source>
</evidence>
<proteinExistence type="predicted"/>
<evidence type="ECO:0000313" key="3">
    <source>
        <dbReference type="Proteomes" id="UP000005384"/>
    </source>
</evidence>
<dbReference type="EMBL" id="ADLN01000038">
    <property type="protein sequence ID" value="EHI60016.1"/>
    <property type="molecule type" value="Genomic_DNA"/>
</dbReference>
<dbReference type="AlphaFoldDB" id="G5IES3"/>
<keyword evidence="3" id="KW-1185">Reference proteome</keyword>
<gene>
    <name evidence="2" type="ORF">HMPREF9473_02000</name>
</gene>
<sequence length="103" mass="11921">MKQPQTLLQTIRYEIEKEKKLIRRKKLMLKIKFFLCMVLPIVIVLLTVKVIKTYLKIKLKNAVIPGLKQKTAPKPLKKKPVGQKVVPEPVGETCEQVRITTDE</sequence>
<protein>
    <submittedName>
        <fullName evidence="2">Uncharacterized protein</fullName>
    </submittedName>
</protein>
<keyword evidence="1" id="KW-1133">Transmembrane helix</keyword>